<dbReference type="Gene3D" id="3.40.50.720">
    <property type="entry name" value="NAD(P)-binding Rossmann-like Domain"/>
    <property type="match status" value="1"/>
</dbReference>
<dbReference type="Pfam" id="PF01370">
    <property type="entry name" value="Epimerase"/>
    <property type="match status" value="1"/>
</dbReference>
<proteinExistence type="predicted"/>
<feature type="domain" description="NAD-dependent epimerase/dehydratase" evidence="5">
    <location>
        <begin position="31"/>
        <end position="275"/>
    </location>
</feature>
<dbReference type="GO" id="GO:0048040">
    <property type="term" value="F:UDP-glucuronate decarboxylase activity"/>
    <property type="evidence" value="ECO:0007669"/>
    <property type="project" value="TreeGrafter"/>
</dbReference>
<dbReference type="AlphaFoldDB" id="A0A0C9QAX0"/>
<accession>A0A0C9QAX0</accession>
<dbReference type="InterPro" id="IPR001509">
    <property type="entry name" value="Epimerase_deHydtase"/>
</dbReference>
<sequence>MLTQNAMYLSDLDKVIKGQKDWSALDGRSFLIIGASGMIGTFLIDVLMRRNSQANAHIEVYAMGRSREHLTQRFLHYQTMSNFHLVVGDVTDALPDDLQTDYVINAASNTHPRAYATDPIGTITTNFLGNEQVLKHAVAHPEQRILFLSSVEVYGENRGDVEKFAEDYSGYLDPNTLRAGYPESKRVSEALCQAYIAAYHLDIVIPRLSRAFGPSMKLDDSKASSQFILKAVNQEDIVLKSKGTQHYSYAYVGDVVSALLFLLVQGKTGEAYNVANPDLDLHLQEFAGALATMVGRKLVFDLPDDVEAAGYSKATKALLDTSKINALGWQPLFDRNESLKHTVEILRSELETNAQN</sequence>
<evidence type="ECO:0000256" key="3">
    <source>
        <dbReference type="ARBA" id="ARBA00023027"/>
    </source>
</evidence>
<keyword evidence="2" id="KW-0210">Decarboxylase</keyword>
<dbReference type="InterPro" id="IPR036291">
    <property type="entry name" value="NAD(P)-bd_dom_sf"/>
</dbReference>
<dbReference type="InterPro" id="IPR044516">
    <property type="entry name" value="UXS-like"/>
</dbReference>
<dbReference type="GO" id="GO:0005737">
    <property type="term" value="C:cytoplasm"/>
    <property type="evidence" value="ECO:0007669"/>
    <property type="project" value="TreeGrafter"/>
</dbReference>
<organism evidence="6 7">
    <name type="scientific">Lacticaseibacillus paracasei NRIC 0644</name>
    <dbReference type="NCBI Taxonomy" id="1435038"/>
    <lineage>
        <taxon>Bacteria</taxon>
        <taxon>Bacillati</taxon>
        <taxon>Bacillota</taxon>
        <taxon>Bacilli</taxon>
        <taxon>Lactobacillales</taxon>
        <taxon>Lactobacillaceae</taxon>
        <taxon>Lacticaseibacillus</taxon>
    </lineage>
</organism>
<reference evidence="7" key="1">
    <citation type="submission" date="2014-05" db="EMBL/GenBank/DDBJ databases">
        <title>Whole genome sequencing of Lactobacillus casei NRIC0644.</title>
        <authorList>
            <person name="Atarashi H."/>
            <person name="Yoshida Y."/>
            <person name="Fujimura S."/>
            <person name="Tanaka N."/>
            <person name="Shiwa Y."/>
            <person name="Yoshikawa H."/>
            <person name="Okada S."/>
            <person name="Nakagawa J."/>
        </authorList>
    </citation>
    <scope>NUCLEOTIDE SEQUENCE [LARGE SCALE GENOMIC DNA]</scope>
    <source>
        <strain evidence="7">NRIC0644</strain>
    </source>
</reference>
<keyword evidence="3" id="KW-0520">NAD</keyword>
<evidence type="ECO:0000313" key="6">
    <source>
        <dbReference type="EMBL" id="GAN35773.1"/>
    </source>
</evidence>
<evidence type="ECO:0000256" key="2">
    <source>
        <dbReference type="ARBA" id="ARBA00022793"/>
    </source>
</evidence>
<dbReference type="Proteomes" id="UP000032552">
    <property type="component" value="Unassembled WGS sequence"/>
</dbReference>
<comment type="caution">
    <text evidence="6">The sequence shown here is derived from an EMBL/GenBank/DDBJ whole genome shotgun (WGS) entry which is preliminary data.</text>
</comment>
<keyword evidence="4" id="KW-0456">Lyase</keyword>
<name>A0A0C9QAX0_LACPA</name>
<evidence type="ECO:0000256" key="4">
    <source>
        <dbReference type="ARBA" id="ARBA00023239"/>
    </source>
</evidence>
<evidence type="ECO:0000313" key="7">
    <source>
        <dbReference type="Proteomes" id="UP000032552"/>
    </source>
</evidence>
<dbReference type="EMBL" id="BAYM01000020">
    <property type="protein sequence ID" value="GAN35773.1"/>
    <property type="molecule type" value="Genomic_DNA"/>
</dbReference>
<dbReference type="RefSeq" id="WP_019884386.1">
    <property type="nucleotide sequence ID" value="NZ_BAYM01000020.1"/>
</dbReference>
<dbReference type="PANTHER" id="PTHR43078:SF6">
    <property type="entry name" value="UDP-GLUCURONIC ACID DECARBOXYLASE 1"/>
    <property type="match status" value="1"/>
</dbReference>
<dbReference type="SUPFAM" id="SSF51735">
    <property type="entry name" value="NAD(P)-binding Rossmann-fold domains"/>
    <property type="match status" value="1"/>
</dbReference>
<evidence type="ECO:0000256" key="1">
    <source>
        <dbReference type="ARBA" id="ARBA00001911"/>
    </source>
</evidence>
<dbReference type="PANTHER" id="PTHR43078">
    <property type="entry name" value="UDP-GLUCURONIC ACID DECARBOXYLASE-RELATED"/>
    <property type="match status" value="1"/>
</dbReference>
<evidence type="ECO:0000259" key="5">
    <source>
        <dbReference type="Pfam" id="PF01370"/>
    </source>
</evidence>
<comment type="cofactor">
    <cofactor evidence="1">
        <name>NAD(+)</name>
        <dbReference type="ChEBI" id="CHEBI:57540"/>
    </cofactor>
</comment>
<dbReference type="GO" id="GO:0042732">
    <property type="term" value="P:D-xylose metabolic process"/>
    <property type="evidence" value="ECO:0007669"/>
    <property type="project" value="InterPro"/>
</dbReference>
<protein>
    <submittedName>
        <fullName evidence="6">dTDP-glucose 4,6-dehydratase</fullName>
    </submittedName>
</protein>
<gene>
    <name evidence="6" type="ORF">LC0644_0362</name>
</gene>
<dbReference type="GO" id="GO:0070403">
    <property type="term" value="F:NAD+ binding"/>
    <property type="evidence" value="ECO:0007669"/>
    <property type="project" value="InterPro"/>
</dbReference>